<feature type="binding site" evidence="6">
    <location>
        <position position="492"/>
    </location>
    <ligand>
        <name>Zn(2+)</name>
        <dbReference type="ChEBI" id="CHEBI:29105"/>
    </ligand>
</feature>
<evidence type="ECO:0000256" key="4">
    <source>
        <dbReference type="ARBA" id="ARBA00022833"/>
    </source>
</evidence>
<evidence type="ECO:0000256" key="3">
    <source>
        <dbReference type="ARBA" id="ARBA00022723"/>
    </source>
</evidence>
<comment type="caution">
    <text evidence="8">The sequence shown here is derived from an EMBL/GenBank/DDBJ whole genome shotgun (WGS) entry which is preliminary data.</text>
</comment>
<accession>A0ABM8R210</accession>
<feature type="region of interest" description="Disordered" evidence="7">
    <location>
        <begin position="1092"/>
        <end position="1115"/>
    </location>
</feature>
<evidence type="ECO:0000256" key="2">
    <source>
        <dbReference type="ARBA" id="ARBA00022475"/>
    </source>
</evidence>
<evidence type="ECO:0000256" key="7">
    <source>
        <dbReference type="SAM" id="MobiDB-lite"/>
    </source>
</evidence>
<keyword evidence="5 6" id="KW-0472">Membrane</keyword>
<keyword evidence="4 6" id="KW-0862">Zinc</keyword>
<comment type="cofactor">
    <cofactor evidence="6">
        <name>Zn(2+)</name>
        <dbReference type="ChEBI" id="CHEBI:29105"/>
    </cofactor>
</comment>
<dbReference type="RefSeq" id="WP_213041595.1">
    <property type="nucleotide sequence ID" value="NZ_CAJNBJ010000002.1"/>
</dbReference>
<organism evidence="8 9">
    <name type="scientific">Nitrospira defluvii</name>
    <dbReference type="NCBI Taxonomy" id="330214"/>
    <lineage>
        <taxon>Bacteria</taxon>
        <taxon>Pseudomonadati</taxon>
        <taxon>Nitrospirota</taxon>
        <taxon>Nitrospiria</taxon>
        <taxon>Nitrospirales</taxon>
        <taxon>Nitrospiraceae</taxon>
        <taxon>Nitrospira</taxon>
    </lineage>
</organism>
<evidence type="ECO:0000256" key="6">
    <source>
        <dbReference type="HAMAP-Rule" id="MF_01871"/>
    </source>
</evidence>
<evidence type="ECO:0000256" key="1">
    <source>
        <dbReference type="ARBA" id="ARBA00022448"/>
    </source>
</evidence>
<comment type="subcellular location">
    <subcellularLocation>
        <location evidence="6">Cell membrane</location>
        <topology evidence="6">Peripheral membrane protein</topology>
    </subcellularLocation>
</comment>
<keyword evidence="2 6" id="KW-1003">Cell membrane</keyword>
<dbReference type="EMBL" id="CAJNBJ010000002">
    <property type="protein sequence ID" value="CAE6728507.1"/>
    <property type="molecule type" value="Genomic_DNA"/>
</dbReference>
<feature type="compositionally biased region" description="Polar residues" evidence="7">
    <location>
        <begin position="1097"/>
        <end position="1106"/>
    </location>
</feature>
<name>A0ABM8R210_9BACT</name>
<feature type="binding site" evidence="6">
    <location>
        <position position="494"/>
    </location>
    <ligand>
        <name>Zn(2+)</name>
        <dbReference type="ChEBI" id="CHEBI:29105"/>
    </ligand>
</feature>
<keyword evidence="9" id="KW-1185">Reference proteome</keyword>
<dbReference type="Proteomes" id="UP000675880">
    <property type="component" value="Unassembled WGS sequence"/>
</dbReference>
<feature type="binding site" evidence="6">
    <location>
        <position position="778"/>
    </location>
    <ligand>
        <name>Zn(2+)</name>
        <dbReference type="ChEBI" id="CHEBI:29105"/>
    </ligand>
</feature>
<protein>
    <recommendedName>
        <fullName evidence="6">Probable inorganic carbon transporter subunit DabA</fullName>
    </recommendedName>
</protein>
<evidence type="ECO:0000313" key="9">
    <source>
        <dbReference type="Proteomes" id="UP000675880"/>
    </source>
</evidence>
<gene>
    <name evidence="6" type="primary">dabA</name>
    <name evidence="8" type="ORF">NSPZN2_100233</name>
</gene>
<comment type="similarity">
    <text evidence="6">Belongs to the inorganic carbon transporter (TC 9.A.2) DabA family.</text>
</comment>
<feature type="binding site" evidence="6">
    <location>
        <position position="763"/>
    </location>
    <ligand>
        <name>Zn(2+)</name>
        <dbReference type="ChEBI" id="CHEBI:29105"/>
    </ligand>
</feature>
<dbReference type="HAMAP" id="MF_01871">
    <property type="entry name" value="DabA"/>
    <property type="match status" value="1"/>
</dbReference>
<evidence type="ECO:0000256" key="5">
    <source>
        <dbReference type="ARBA" id="ARBA00023136"/>
    </source>
</evidence>
<comment type="subunit">
    <text evidence="6">Forms a complex with DabB.</text>
</comment>
<keyword evidence="3 6" id="KW-0479">Metal-binding</keyword>
<proteinExistence type="inferred from homology"/>
<dbReference type="PANTHER" id="PTHR38344:SF1">
    <property type="entry name" value="INORGANIC CARBON TRANSPORTER SUBUNIT DABA-RELATED"/>
    <property type="match status" value="1"/>
</dbReference>
<comment type="function">
    <text evidence="6">Part of an energy-coupled inorganic carbon pump.</text>
</comment>
<reference evidence="8 9" key="1">
    <citation type="submission" date="2021-02" db="EMBL/GenBank/DDBJ databases">
        <authorList>
            <person name="Han P."/>
        </authorList>
    </citation>
    <scope>NUCLEOTIDE SEQUENCE [LARGE SCALE GENOMIC DNA]</scope>
    <source>
        <strain evidence="8">Candidatus Nitrospira sp. ZN2</strain>
    </source>
</reference>
<dbReference type="PANTHER" id="PTHR38344">
    <property type="entry name" value="UPF0753 PROTEIN AQ_863"/>
    <property type="match status" value="1"/>
</dbReference>
<keyword evidence="1 6" id="KW-0813">Transport</keyword>
<dbReference type="Pfam" id="PF10070">
    <property type="entry name" value="DabA"/>
    <property type="match status" value="1"/>
</dbReference>
<sequence>MALERRIFTDAERMELRSHVELAGEAIASYWPMRTFIHHNPLHGLEELPFDQAVKRGEQLLGGKGYLPSTIYRRYVAEGRIRPEDVTQVLTPLAGDRQVTFAGRPLSHLEVLRLSMMHGLSDPVLDSPVSDEATDHLAAWLTQSVGETRTMQPESLLPWEPLDLCSQETLSGWCDRTLGTSIVSDINEQMVKWCGVFLDEGEASWVMPERQHTFYRSWKRLARYDAGLRLLGVRDAAKKIDAMDDRPEEGVLHSLTAMGIPKPAWESYFALHLAALPGWTGYIKWRSEEPHYPWQARYPIDLVKYLAVRLFYEREFVNLHCRQRLNIEGQVDAIRGHIEQAPYGHWLRRKLVDGVLAGAVAAEVRIWQQQHNKATQEEWNEFGRQVYDQTAGARRADIFRRDARRVSALAAAMGVDPELVTQTSPSDVLTVLNWLDGFPAGQQSQRWLEAFETRQRVDVVGQLSGVARQLRDSDGRAAAAAPARPLAQIVFCIDVRSEVFRRHLEQLGGYETLGVAGFFGIPVKYQAFGEELPVTHAPVLLKPKNHIREIPRSYHGTAASRHRLFATLSHAGHHLLHDLKENVITPYVMVEALGWFFSVPFFGKTLFPLWYHRLTTWVKGLWLPPLATTLTIDKLSREEAQEMVAVEQRAAIRAALRQEFPELGSAITPSLIDNIRLGAMEQQDDQRNQAVAGSLGMTVAQVEALYERFRREYTLTPRGLSSRLQRITQHGFSVSEQAYGVEAALRLMGFTSGFARLVVMCSHGSTSDNNPYESALDCGACGGNSGLPNARAFAAMANNQAVRKVLESRGIKIPGDTHFVAAQHDTTRNDVRIVDLEDVPATHRKDLVRLLDDLREAGEQAARERGAALDGPVVQAKRKDPYVRASRRSVDWAQVRPEWGLSKNNLLIIGRRDLTRPLNLQGRAFLHSYDYRQDDSGKLLEAIMTAPLIVAQWINMEHYFSTVDNDVYGSGSKVYHNIVGRVGVMTGASSDLRLGLPAQTVLDGPRPYHEPMRLLTVIEAPRARVESVIAKHPGLERLFQNEWVTLVVCEPTEAIFYHYDIMQGWRPVLEDAEGNLIGEADAVASAVPMDCVESHQGETSSASRPSGTAEWNEGR</sequence>
<dbReference type="InterPro" id="IPR018752">
    <property type="entry name" value="DabA"/>
</dbReference>
<evidence type="ECO:0000313" key="8">
    <source>
        <dbReference type="EMBL" id="CAE6728507.1"/>
    </source>
</evidence>